<dbReference type="EMBL" id="JQ844246">
    <property type="protein sequence ID" value="AGS53706.1"/>
    <property type="molecule type" value="Genomic_DNA"/>
</dbReference>
<organism evidence="2">
    <name type="scientific">uncultured bacterium contig00068</name>
    <dbReference type="NCBI Taxonomy" id="1181549"/>
    <lineage>
        <taxon>Bacteria</taxon>
        <taxon>environmental samples</taxon>
    </lineage>
</organism>
<dbReference type="AlphaFoldDB" id="A0A806K1F1"/>
<proteinExistence type="predicted"/>
<feature type="transmembrane region" description="Helical" evidence="1">
    <location>
        <begin position="45"/>
        <end position="62"/>
    </location>
</feature>
<evidence type="ECO:0000313" key="2">
    <source>
        <dbReference type="EMBL" id="AGS53706.1"/>
    </source>
</evidence>
<protein>
    <submittedName>
        <fullName evidence="2">Uncharacterized protein</fullName>
    </submittedName>
</protein>
<sequence length="92" mass="9998">MKTVIGVTGALILGTLGSLLANMIWNVKNTIIEKVINFLNMDIPLWILIVTVLGVIFFAALIKSKRVVELHGNVIVAGKPGQTPQKPQTVKH</sequence>
<keyword evidence="1" id="KW-0812">Transmembrane</keyword>
<name>A0A806K1F1_9BACT</name>
<accession>A0A806K1F1</accession>
<keyword evidence="1" id="KW-1133">Transmembrane helix</keyword>
<reference evidence="2" key="1">
    <citation type="submission" date="2012-03" db="EMBL/GenBank/DDBJ databases">
        <title>Functional metagenomics reveals considerable lignocellulase gene clusters in the gut microbiome of a wood-feeding higher termite.</title>
        <authorList>
            <person name="Liu N."/>
        </authorList>
    </citation>
    <scope>NUCLEOTIDE SEQUENCE</scope>
</reference>
<evidence type="ECO:0000256" key="1">
    <source>
        <dbReference type="SAM" id="Phobius"/>
    </source>
</evidence>
<keyword evidence="1" id="KW-0472">Membrane</keyword>